<evidence type="ECO:0000313" key="2">
    <source>
        <dbReference type="EMBL" id="KAK0662368.1"/>
    </source>
</evidence>
<dbReference type="PANTHER" id="PTHR33112">
    <property type="entry name" value="DOMAIN PROTEIN, PUTATIVE-RELATED"/>
    <property type="match status" value="1"/>
</dbReference>
<gene>
    <name evidence="2" type="ORF">DIS24_g2091</name>
</gene>
<reference evidence="2" key="1">
    <citation type="submission" date="2023-06" db="EMBL/GenBank/DDBJ databases">
        <title>Multi-omics analyses reveal the molecular pathogenesis toolkit of Lasiodiplodia hormozganensis, a cross-kingdom pathogen.</title>
        <authorList>
            <person name="Felix C."/>
            <person name="Meneses R."/>
            <person name="Goncalves M.F.M."/>
            <person name="Tilleman L."/>
            <person name="Duarte A.S."/>
            <person name="Jorrin-Novo J.V."/>
            <person name="Van De Peer Y."/>
            <person name="Deforce D."/>
            <person name="Van Nieuwerburgh F."/>
            <person name="Esteves A.C."/>
            <person name="Alves A."/>
        </authorList>
    </citation>
    <scope>NUCLEOTIDE SEQUENCE</scope>
    <source>
        <strain evidence="2">CBS 339.90</strain>
    </source>
</reference>
<evidence type="ECO:0000313" key="3">
    <source>
        <dbReference type="Proteomes" id="UP001175001"/>
    </source>
</evidence>
<dbReference type="InterPro" id="IPR010730">
    <property type="entry name" value="HET"/>
</dbReference>
<sequence>MDFEDFPGFIPSNEAQLSAKFEEEMKDLSFGFIVLNSSSHKLDADDAQILIPQQPHVVRATPLSQDPIEIESVHSLCRACLNAFNYYCHFIADDKEACGIADGQNMPFAVMHHRNIRSLMETAGNGQCSLCPQLLEALRAPTGPQNSDDLEHRRLEMCWGPREADGGNHLYFVWTDRRRPRRHTNYNTYYRWRTAHLTHSYTQAWLKQCLENADGAHDECNNASLAGAQEQSSRSHLPTRVLDVETARRTGRLRLVCPEADLDATSMGPADLRYITLSHCWGQWGAEELPVLTTRNVDERREAGASLADLPQTFREAVEVAGGWFGVRWLWIDSLCILQDSPADWAREAAAMASTYRRALLNLSADRAADARGGLFAAERRREDVQVLRLRAGDHRAWWCVAFDTFACHWAARAPSFDRAWIHRERQIARRVLHFTEAEVMWECCAKADESPSTPSPSFKTEKFPGGVPFRRAFARPGQSVGNAKWQTRRDVRDAVAAVATEGRDARVRELWWDICEEFSRKGLTKASDMPVIMSSLAEEFRALLPEDARFAKPQTSIARIEDDGNLAALRDQFGTPLPGIEPSTSLTITSFIRHVGVVWDRVSFTPPRTAGSSPYICVQHHYSILVNDEDGSDGYDGGDDNEEEEISKRLRSVGVSWRGDSGADFECHLDHYGGGDDGNRSGNTKVLQAFCLFVEAEHHQLPGRYVEVVGLLLQPVGKASGGRQVFRRISTVELSGRAALKLRYRVMPGHSMEERDWEANLRNVEEAAEIALEYRRREEEGKAGERKKCEDQNEERGEYDDTISDLYLYDAKIDMATLERLKPQTITLI</sequence>
<feature type="domain" description="Heterokaryon incompatibility" evidence="1">
    <location>
        <begin position="274"/>
        <end position="425"/>
    </location>
</feature>
<proteinExistence type="predicted"/>
<dbReference type="EMBL" id="JAUJDW010000006">
    <property type="protein sequence ID" value="KAK0662368.1"/>
    <property type="molecule type" value="Genomic_DNA"/>
</dbReference>
<protein>
    <recommendedName>
        <fullName evidence="1">Heterokaryon incompatibility domain-containing protein</fullName>
    </recommendedName>
</protein>
<dbReference type="Proteomes" id="UP001175001">
    <property type="component" value="Unassembled WGS sequence"/>
</dbReference>
<dbReference type="PANTHER" id="PTHR33112:SF10">
    <property type="entry name" value="TOL"/>
    <property type="match status" value="1"/>
</dbReference>
<evidence type="ECO:0000259" key="1">
    <source>
        <dbReference type="Pfam" id="PF06985"/>
    </source>
</evidence>
<dbReference type="AlphaFoldDB" id="A0AA39Z1C8"/>
<comment type="caution">
    <text evidence="2">The sequence shown here is derived from an EMBL/GenBank/DDBJ whole genome shotgun (WGS) entry which is preliminary data.</text>
</comment>
<accession>A0AA39Z1C8</accession>
<keyword evidence="3" id="KW-1185">Reference proteome</keyword>
<organism evidence="2 3">
    <name type="scientific">Lasiodiplodia hormozganensis</name>
    <dbReference type="NCBI Taxonomy" id="869390"/>
    <lineage>
        <taxon>Eukaryota</taxon>
        <taxon>Fungi</taxon>
        <taxon>Dikarya</taxon>
        <taxon>Ascomycota</taxon>
        <taxon>Pezizomycotina</taxon>
        <taxon>Dothideomycetes</taxon>
        <taxon>Dothideomycetes incertae sedis</taxon>
        <taxon>Botryosphaeriales</taxon>
        <taxon>Botryosphaeriaceae</taxon>
        <taxon>Lasiodiplodia</taxon>
    </lineage>
</organism>
<name>A0AA39Z1C8_9PEZI</name>
<dbReference type="Pfam" id="PF06985">
    <property type="entry name" value="HET"/>
    <property type="match status" value="1"/>
</dbReference>